<dbReference type="GO" id="GO:0005506">
    <property type="term" value="F:iron ion binding"/>
    <property type="evidence" value="ECO:0007669"/>
    <property type="project" value="UniProtKB-ARBA"/>
</dbReference>
<accession>A0A1I6F5P4</accession>
<gene>
    <name evidence="1" type="ORF">SAMN04488564_108284</name>
</gene>
<keyword evidence="1" id="KW-0560">Oxidoreductase</keyword>
<dbReference type="Gene3D" id="2.60.120.620">
    <property type="entry name" value="q2cbj1_9rhob like domain"/>
    <property type="match status" value="1"/>
</dbReference>
<organism evidence="1 2">
    <name type="scientific">Lentzea waywayandensis</name>
    <dbReference type="NCBI Taxonomy" id="84724"/>
    <lineage>
        <taxon>Bacteria</taxon>
        <taxon>Bacillati</taxon>
        <taxon>Actinomycetota</taxon>
        <taxon>Actinomycetes</taxon>
        <taxon>Pseudonocardiales</taxon>
        <taxon>Pseudonocardiaceae</taxon>
        <taxon>Lentzea</taxon>
    </lineage>
</organism>
<evidence type="ECO:0000313" key="1">
    <source>
        <dbReference type="EMBL" id="SFR25258.1"/>
    </source>
</evidence>
<dbReference type="PANTHER" id="PTHR20883">
    <property type="entry name" value="PHYTANOYL-COA DIOXYGENASE DOMAIN CONTAINING 1"/>
    <property type="match status" value="1"/>
</dbReference>
<proteinExistence type="predicted"/>
<keyword evidence="2" id="KW-1185">Reference proteome</keyword>
<dbReference type="RefSeq" id="WP_177320664.1">
    <property type="nucleotide sequence ID" value="NZ_FOYL01000008.1"/>
</dbReference>
<name>A0A1I6F5P4_9PSEU</name>
<sequence>MDKASVRTEFLINDQSAGYPTRVVTAQVEPGEIACLVRDGHLVRRGLIPPATAATLRERVHEIAVAEEGKPGAEWVAHDSIYLRRLLDKHADFHRLLRLEPVLSIARTLLGPQVWIDLDARMHYPGTAGISVPWHNHLPVIPDPLPVFFCYPHQLHCLIYLDRVSEDEGALTLLPGSHLRPDLRIPLGDRGDHAGQVELFFEPGDAVIIHGGLWHRTAASTARARHRTLVLLGYVPSWIRNEAGEHGVPVEEPLTAALARTGDAELRELLGEFRW</sequence>
<dbReference type="Proteomes" id="UP000198583">
    <property type="component" value="Unassembled WGS sequence"/>
</dbReference>
<dbReference type="Pfam" id="PF05721">
    <property type="entry name" value="PhyH"/>
    <property type="match status" value="1"/>
</dbReference>
<dbReference type="GO" id="GO:0016706">
    <property type="term" value="F:2-oxoglutarate-dependent dioxygenase activity"/>
    <property type="evidence" value="ECO:0007669"/>
    <property type="project" value="UniProtKB-ARBA"/>
</dbReference>
<dbReference type="STRING" id="84724.SAMN04488564_108284"/>
<dbReference type="EMBL" id="FOYL01000008">
    <property type="protein sequence ID" value="SFR25258.1"/>
    <property type="molecule type" value="Genomic_DNA"/>
</dbReference>
<keyword evidence="1" id="KW-0223">Dioxygenase</keyword>
<dbReference type="InterPro" id="IPR008775">
    <property type="entry name" value="Phytyl_CoA_dOase-like"/>
</dbReference>
<protein>
    <submittedName>
        <fullName evidence="1">Phytanoyl-CoA dioxygenase (PhyH)</fullName>
    </submittedName>
</protein>
<evidence type="ECO:0000313" key="2">
    <source>
        <dbReference type="Proteomes" id="UP000198583"/>
    </source>
</evidence>
<dbReference type="AlphaFoldDB" id="A0A1I6F5P4"/>
<dbReference type="SUPFAM" id="SSF51197">
    <property type="entry name" value="Clavaminate synthase-like"/>
    <property type="match status" value="1"/>
</dbReference>
<reference evidence="2" key="1">
    <citation type="submission" date="2016-10" db="EMBL/GenBank/DDBJ databases">
        <authorList>
            <person name="Varghese N."/>
            <person name="Submissions S."/>
        </authorList>
    </citation>
    <scope>NUCLEOTIDE SEQUENCE [LARGE SCALE GENOMIC DNA]</scope>
    <source>
        <strain evidence="2">DSM 44232</strain>
    </source>
</reference>
<dbReference type="PANTHER" id="PTHR20883:SF48">
    <property type="entry name" value="ECTOINE DIOXYGENASE"/>
    <property type="match status" value="1"/>
</dbReference>